<dbReference type="RefSeq" id="WP_095334955.1">
    <property type="nucleotide sequence ID" value="NZ_NQNY01000011.1"/>
</dbReference>
<dbReference type="EMBL" id="NQNY01000011">
    <property type="protein sequence ID" value="PAK21157.1"/>
    <property type="molecule type" value="Genomic_DNA"/>
</dbReference>
<proteinExistence type="predicted"/>
<dbReference type="Proteomes" id="UP000216943">
    <property type="component" value="Unassembled WGS sequence"/>
</dbReference>
<gene>
    <name evidence="1" type="ORF">CJJ23_03390</name>
</gene>
<dbReference type="AlphaFoldDB" id="A0A269TID6"/>
<reference evidence="2" key="1">
    <citation type="submission" date="2017-08" db="EMBL/GenBank/DDBJ databases">
        <authorList>
            <person name="Alvarez-Ponce D."/>
            <person name="Weitzman C.L."/>
            <person name="Tillett R.L."/>
            <person name="Sandmeier F.C."/>
            <person name="Tracy C.R."/>
        </authorList>
    </citation>
    <scope>NUCLEOTIDE SEQUENCE [LARGE SCALE GENOMIC DNA]</scope>
    <source>
        <strain evidence="2">723</strain>
    </source>
</reference>
<sequence>MRFKRRKKPVKLANRLKRHEIQLRIIAREVEKIQGDIFFVAENINVFLDRIDEYRQFLDTRSRERMDIVREVFANVNDSLDYISVLITRVKDLELFLVK</sequence>
<protein>
    <submittedName>
        <fullName evidence="1">Uncharacterized protein</fullName>
    </submittedName>
</protein>
<comment type="caution">
    <text evidence="1">The sequence shown here is derived from an EMBL/GenBank/DDBJ whole genome shotgun (WGS) entry which is preliminary data.</text>
</comment>
<accession>A0A269TID6</accession>
<name>A0A269TID6_9BACT</name>
<organism evidence="1 2">
    <name type="scientific">Mycoplasmopsis agassizii</name>
    <dbReference type="NCBI Taxonomy" id="33922"/>
    <lineage>
        <taxon>Bacteria</taxon>
        <taxon>Bacillati</taxon>
        <taxon>Mycoplasmatota</taxon>
        <taxon>Mycoplasmoidales</taxon>
        <taxon>Metamycoplasmataceae</taxon>
        <taxon>Mycoplasmopsis</taxon>
    </lineage>
</organism>
<dbReference type="OrthoDB" id="9900367at2"/>
<evidence type="ECO:0000313" key="2">
    <source>
        <dbReference type="Proteomes" id="UP000216943"/>
    </source>
</evidence>
<evidence type="ECO:0000313" key="1">
    <source>
        <dbReference type="EMBL" id="PAK21157.1"/>
    </source>
</evidence>